<evidence type="ECO:0000313" key="2">
    <source>
        <dbReference type="EMBL" id="DBA03593.1"/>
    </source>
</evidence>
<dbReference type="EMBL" id="DAKRPA010000017">
    <property type="protein sequence ID" value="DBA03593.1"/>
    <property type="molecule type" value="Genomic_DNA"/>
</dbReference>
<reference evidence="2" key="2">
    <citation type="journal article" date="2023" name="Microbiol Resour">
        <title>Decontamination and Annotation of the Draft Genome Sequence of the Oomycete Lagenidium giganteum ARSEF 373.</title>
        <authorList>
            <person name="Morgan W.R."/>
            <person name="Tartar A."/>
        </authorList>
    </citation>
    <scope>NUCLEOTIDE SEQUENCE</scope>
    <source>
        <strain evidence="2">ARSEF 373</strain>
    </source>
</reference>
<keyword evidence="3" id="KW-1185">Reference proteome</keyword>
<dbReference type="PANTHER" id="PTHR36485:SF1">
    <property type="entry name" value="TRANSMEMBRANE PROTEIN"/>
    <property type="match status" value="1"/>
</dbReference>
<comment type="caution">
    <text evidence="2">The sequence shown here is derived from an EMBL/GenBank/DDBJ whole genome shotgun (WGS) entry which is preliminary data.</text>
</comment>
<protein>
    <submittedName>
        <fullName evidence="2">Uncharacterized protein</fullName>
    </submittedName>
</protein>
<gene>
    <name evidence="2" type="ORF">N0F65_006772</name>
</gene>
<dbReference type="Pfam" id="PF15159">
    <property type="entry name" value="PIG-Y"/>
    <property type="match status" value="1"/>
</dbReference>
<sequence length="100" mass="11333">MTSRVDERGTNARRAGSTSAVWGHVIVLMAAASFILSMYMMFFSKLTFLLEGSTQERDGGSILEAIEHDVYYCYLIPLTIPVSILAFYANWVSLKFFRHN</sequence>
<keyword evidence="1" id="KW-1133">Transmembrane helix</keyword>
<name>A0AAV2Z9I8_9STRA</name>
<proteinExistence type="predicted"/>
<feature type="transmembrane region" description="Helical" evidence="1">
    <location>
        <begin position="74"/>
        <end position="94"/>
    </location>
</feature>
<accession>A0AAV2Z9I8</accession>
<reference evidence="2" key="1">
    <citation type="submission" date="2022-11" db="EMBL/GenBank/DDBJ databases">
        <authorList>
            <person name="Morgan W.R."/>
            <person name="Tartar A."/>
        </authorList>
    </citation>
    <scope>NUCLEOTIDE SEQUENCE</scope>
    <source>
        <strain evidence="2">ARSEF 373</strain>
    </source>
</reference>
<dbReference type="PANTHER" id="PTHR36485">
    <property type="entry name" value="OS01G0939000 PROTEIN"/>
    <property type="match status" value="1"/>
</dbReference>
<dbReference type="AlphaFoldDB" id="A0AAV2Z9I8"/>
<feature type="transmembrane region" description="Helical" evidence="1">
    <location>
        <begin position="21"/>
        <end position="42"/>
    </location>
</feature>
<dbReference type="InterPro" id="IPR029164">
    <property type="entry name" value="PIG-Y"/>
</dbReference>
<keyword evidence="1" id="KW-0812">Transmembrane</keyword>
<organism evidence="2 3">
    <name type="scientific">Lagenidium giganteum</name>
    <dbReference type="NCBI Taxonomy" id="4803"/>
    <lineage>
        <taxon>Eukaryota</taxon>
        <taxon>Sar</taxon>
        <taxon>Stramenopiles</taxon>
        <taxon>Oomycota</taxon>
        <taxon>Peronosporomycetes</taxon>
        <taxon>Pythiales</taxon>
        <taxon>Pythiaceae</taxon>
    </lineage>
</organism>
<evidence type="ECO:0000256" key="1">
    <source>
        <dbReference type="SAM" id="Phobius"/>
    </source>
</evidence>
<dbReference type="Proteomes" id="UP001146120">
    <property type="component" value="Unassembled WGS sequence"/>
</dbReference>
<evidence type="ECO:0000313" key="3">
    <source>
        <dbReference type="Proteomes" id="UP001146120"/>
    </source>
</evidence>
<keyword evidence="1" id="KW-0472">Membrane</keyword>